<dbReference type="EMBL" id="JANGCH010000013">
    <property type="protein sequence ID" value="MCQ5122341.1"/>
    <property type="molecule type" value="Genomic_DNA"/>
</dbReference>
<name>A0ABT1SM98_9FIRM</name>
<dbReference type="Proteomes" id="UP001524435">
    <property type="component" value="Unassembled WGS sequence"/>
</dbReference>
<sequence length="75" mass="8505">MRTKQLNSSLSLQFGGGSEEWIEFACPCGNGKIIEQHCSIPGVYEHDVTIICDHCKQNYTFDLSKGIRAWELIEK</sequence>
<proteinExistence type="predicted"/>
<dbReference type="RefSeq" id="WP_256198206.1">
    <property type="nucleotide sequence ID" value="NZ_CANTYB010000039.1"/>
</dbReference>
<protein>
    <submittedName>
        <fullName evidence="1">Uncharacterized protein</fullName>
    </submittedName>
</protein>
<keyword evidence="2" id="KW-1185">Reference proteome</keyword>
<evidence type="ECO:0000313" key="2">
    <source>
        <dbReference type="Proteomes" id="UP001524435"/>
    </source>
</evidence>
<reference evidence="1 2" key="1">
    <citation type="submission" date="2022-06" db="EMBL/GenBank/DDBJ databases">
        <title>Isolation of gut microbiota from human fecal samples.</title>
        <authorList>
            <person name="Pamer E.G."/>
            <person name="Barat B."/>
            <person name="Waligurski E."/>
            <person name="Medina S."/>
            <person name="Paddock L."/>
            <person name="Mostad J."/>
        </authorList>
    </citation>
    <scope>NUCLEOTIDE SEQUENCE [LARGE SCALE GENOMIC DNA]</scope>
    <source>
        <strain evidence="1 2">DFI.6.1</strain>
    </source>
</reference>
<evidence type="ECO:0000313" key="1">
    <source>
        <dbReference type="EMBL" id="MCQ5122341.1"/>
    </source>
</evidence>
<comment type="caution">
    <text evidence="1">The sequence shown here is derived from an EMBL/GenBank/DDBJ whole genome shotgun (WGS) entry which is preliminary data.</text>
</comment>
<organism evidence="1 2">
    <name type="scientific">Massilicoli timonensis</name>
    <dbReference type="NCBI Taxonomy" id="2015901"/>
    <lineage>
        <taxon>Bacteria</taxon>
        <taxon>Bacillati</taxon>
        <taxon>Bacillota</taxon>
        <taxon>Erysipelotrichia</taxon>
        <taxon>Erysipelotrichales</taxon>
        <taxon>Erysipelotrichaceae</taxon>
        <taxon>Massilicoli</taxon>
    </lineage>
</organism>
<accession>A0ABT1SM98</accession>
<gene>
    <name evidence="1" type="ORF">NE663_08735</name>
</gene>